<organism evidence="1 2">
    <name type="scientific">Aureispira anguillae</name>
    <dbReference type="NCBI Taxonomy" id="2864201"/>
    <lineage>
        <taxon>Bacteria</taxon>
        <taxon>Pseudomonadati</taxon>
        <taxon>Bacteroidota</taxon>
        <taxon>Saprospiria</taxon>
        <taxon>Saprospirales</taxon>
        <taxon>Saprospiraceae</taxon>
        <taxon>Aureispira</taxon>
    </lineage>
</organism>
<dbReference type="InterPro" id="IPR011990">
    <property type="entry name" value="TPR-like_helical_dom_sf"/>
</dbReference>
<dbReference type="InterPro" id="IPR041662">
    <property type="entry name" value="SusD-like_2"/>
</dbReference>
<dbReference type="SUPFAM" id="SSF48452">
    <property type="entry name" value="TPR-like"/>
    <property type="match status" value="1"/>
</dbReference>
<reference evidence="1" key="1">
    <citation type="submission" date="2022-09" db="EMBL/GenBank/DDBJ databases">
        <title>Aureispira anguillicida sp. nov., isolated from Leptocephalus of Japanese eel Anguilla japonica.</title>
        <authorList>
            <person name="Yuasa K."/>
            <person name="Mekata T."/>
            <person name="Ikunari K."/>
        </authorList>
    </citation>
    <scope>NUCLEOTIDE SEQUENCE</scope>
    <source>
        <strain evidence="1">EL160426</strain>
    </source>
</reference>
<gene>
    <name evidence="1" type="ORF">AsAng_0009060</name>
</gene>
<keyword evidence="2" id="KW-1185">Reference proteome</keyword>
<dbReference type="Gene3D" id="1.25.40.390">
    <property type="match status" value="1"/>
</dbReference>
<evidence type="ECO:0000313" key="2">
    <source>
        <dbReference type="Proteomes" id="UP001060919"/>
    </source>
</evidence>
<protein>
    <submittedName>
        <fullName evidence="1">SusD/RagB family nutrient-binding outer membranelipoprotein</fullName>
    </submittedName>
</protein>
<dbReference type="Pfam" id="PF12771">
    <property type="entry name" value="SusD-like_2"/>
    <property type="match status" value="1"/>
</dbReference>
<dbReference type="AlphaFoldDB" id="A0A915YBY1"/>
<dbReference type="Proteomes" id="UP001060919">
    <property type="component" value="Chromosome"/>
</dbReference>
<proteinExistence type="predicted"/>
<sequence>MKIQFNKYIKYGLFSVCMAASLSACKKHYEQLNTDPNEPSSTSTSFLLSNAQKYMMDFTWDEWFNSRRGNQLAQYWASNQYSNESRYAFRVGVTNNYWSYFYSRPLQDLQEIIRLNETAPNDYIGFGKTENQIAVAKVLQAWLYQNMTDCWGPIPFSQALQGAEYPFPKYDSQKEVYTGLLAKLDEAINAFDVSDNSLKGDVIYDGDVVKWKKLANSLKMRVALRMADVEPTTAATAVSEAIASGVFESNADNALFSYVAGAPNNNPQSEDYKTRNDFAASSTMVDELQRLNDPRVGFYYAPAVNSGNYVGEVYGLSEANAALTANDDISQRNAQVLAESAPGIYLDYAQVEFMLAEAAERGISGAGDAATHYNNGITASMQFWDAQATLSLTDINNYIAQATVDYNTLRGSESWKKIIGRQKWIALYMQGIQGWAEYRRLDFGILQAPADGTLEGTSIPHRMIYPNDEQTLNGDKYAEGVSLLGGTDNLDTKLWWDVN</sequence>
<dbReference type="EMBL" id="AP026867">
    <property type="protein sequence ID" value="BDS10198.1"/>
    <property type="molecule type" value="Genomic_DNA"/>
</dbReference>
<dbReference type="RefSeq" id="WP_264791531.1">
    <property type="nucleotide sequence ID" value="NZ_AP026867.1"/>
</dbReference>
<accession>A0A915YBY1</accession>
<dbReference type="PROSITE" id="PS51257">
    <property type="entry name" value="PROKAR_LIPOPROTEIN"/>
    <property type="match status" value="1"/>
</dbReference>
<name>A0A915YBY1_9BACT</name>
<dbReference type="KEGG" id="aup:AsAng_0009060"/>
<evidence type="ECO:0000313" key="1">
    <source>
        <dbReference type="EMBL" id="BDS10198.1"/>
    </source>
</evidence>